<dbReference type="SUPFAM" id="SSF74653">
    <property type="entry name" value="TolA/TonB C-terminal domain"/>
    <property type="match status" value="1"/>
</dbReference>
<evidence type="ECO:0000313" key="2">
    <source>
        <dbReference type="EMBL" id="MEL1246696.1"/>
    </source>
</evidence>
<name>A0ABU9I2Q3_9FLAO</name>
<feature type="domain" description="TonB C-terminal" evidence="1">
    <location>
        <begin position="89"/>
        <end position="181"/>
    </location>
</feature>
<dbReference type="Pfam" id="PF03544">
    <property type="entry name" value="TonB_C"/>
    <property type="match status" value="1"/>
</dbReference>
<keyword evidence="3" id="KW-1185">Reference proteome</keyword>
<sequence length="181" mass="20875">MSTQDRLKELARIKKESDEQKKKEWDAYLVRVEESKIAKQQKKQADSIEKSKVTTTVVKDDLGFTKCTSQELPYYKVKNLTTGLEEQVSFNNYIRKHISNKFIYPEFAMDHELQGRVMVYFLIDKEGNPQIKDVIGPKNGLILEEEAVRIIKSLPKAIPANCDGKPVTISYAIPVMFQMEE</sequence>
<evidence type="ECO:0000259" key="1">
    <source>
        <dbReference type="PROSITE" id="PS52015"/>
    </source>
</evidence>
<organism evidence="2 3">
    <name type="scientific">Flavobacterium helocola</name>
    <dbReference type="NCBI Taxonomy" id="3139139"/>
    <lineage>
        <taxon>Bacteria</taxon>
        <taxon>Pseudomonadati</taxon>
        <taxon>Bacteroidota</taxon>
        <taxon>Flavobacteriia</taxon>
        <taxon>Flavobacteriales</taxon>
        <taxon>Flavobacteriaceae</taxon>
        <taxon>Flavobacterium</taxon>
    </lineage>
</organism>
<protein>
    <submittedName>
        <fullName evidence="2">Energy transducer TonB</fullName>
    </submittedName>
</protein>
<reference evidence="2 3" key="1">
    <citation type="submission" date="2024-04" db="EMBL/GenBank/DDBJ databases">
        <title>Flavobacterium sp. DGU41 16S ribosomal RNA gene Genome sequencing and assembly.</title>
        <authorList>
            <person name="Park S."/>
        </authorList>
    </citation>
    <scope>NUCLEOTIDE SEQUENCE [LARGE SCALE GENOMIC DNA]</scope>
    <source>
        <strain evidence="2 3">DGU41</strain>
    </source>
</reference>
<dbReference type="EMBL" id="JBBYHT010000001">
    <property type="protein sequence ID" value="MEL1246696.1"/>
    <property type="molecule type" value="Genomic_DNA"/>
</dbReference>
<dbReference type="PROSITE" id="PS52015">
    <property type="entry name" value="TONB_CTD"/>
    <property type="match status" value="1"/>
</dbReference>
<dbReference type="PANTHER" id="PTHR33446">
    <property type="entry name" value="PROTEIN TONB-RELATED"/>
    <property type="match status" value="1"/>
</dbReference>
<proteinExistence type="predicted"/>
<accession>A0ABU9I2Q3</accession>
<dbReference type="PANTHER" id="PTHR33446:SF2">
    <property type="entry name" value="PROTEIN TONB"/>
    <property type="match status" value="1"/>
</dbReference>
<gene>
    <name evidence="2" type="ORF">AAEO58_01435</name>
</gene>
<comment type="caution">
    <text evidence="2">The sequence shown here is derived from an EMBL/GenBank/DDBJ whole genome shotgun (WGS) entry which is preliminary data.</text>
</comment>
<evidence type="ECO:0000313" key="3">
    <source>
        <dbReference type="Proteomes" id="UP001393056"/>
    </source>
</evidence>
<dbReference type="InterPro" id="IPR037682">
    <property type="entry name" value="TonB_C"/>
</dbReference>
<dbReference type="Proteomes" id="UP001393056">
    <property type="component" value="Unassembled WGS sequence"/>
</dbReference>
<dbReference type="Gene3D" id="3.30.1150.10">
    <property type="match status" value="1"/>
</dbReference>
<dbReference type="InterPro" id="IPR051045">
    <property type="entry name" value="TonB-dependent_transducer"/>
</dbReference>
<dbReference type="RefSeq" id="WP_341681322.1">
    <property type="nucleotide sequence ID" value="NZ_JBBYHT010000001.1"/>
</dbReference>